<dbReference type="SUPFAM" id="SSF48403">
    <property type="entry name" value="Ankyrin repeat"/>
    <property type="match status" value="1"/>
</dbReference>
<reference evidence="5" key="1">
    <citation type="journal article" date="2019" name="Int. J. Syst. Evol. Microbiol.">
        <title>The Global Catalogue of Microorganisms (GCM) 10K type strain sequencing project: providing services to taxonomists for standard genome sequencing and annotation.</title>
        <authorList>
            <consortium name="The Broad Institute Genomics Platform"/>
            <consortium name="The Broad Institute Genome Sequencing Center for Infectious Disease"/>
            <person name="Wu L."/>
            <person name="Ma J."/>
        </authorList>
    </citation>
    <scope>NUCLEOTIDE SEQUENCE [LARGE SCALE GENOMIC DNA]</scope>
    <source>
        <strain evidence="5">LMG 29247</strain>
    </source>
</reference>
<dbReference type="Proteomes" id="UP001597304">
    <property type="component" value="Unassembled WGS sequence"/>
</dbReference>
<dbReference type="InterPro" id="IPR036770">
    <property type="entry name" value="Ankyrin_rpt-contain_sf"/>
</dbReference>
<sequence>MTKRLRKRQMVLWHPSRAARAVSCWGWIQPAGAHPSERSSPSPSPPDCIGAHALNARIGIATSYAAVLDLLNKIVDKRSDYEVAIDSGDFDLNQMGAHGRTPLMAAAAFGNLSAVKRLIGKGALLEVAGRLGFNPLHEAAVMNQVEVIEFLLSVGAHVNALTDDGSTPLIMAASWGSLDALAALLDNGAEPNLKTVDGLTAIDCALEKGEDVAAQLIAARLKEKQNYRNKIQ</sequence>
<dbReference type="PANTHER" id="PTHR24171">
    <property type="entry name" value="ANKYRIN REPEAT DOMAIN-CONTAINING PROTEIN 39-RELATED"/>
    <property type="match status" value="1"/>
</dbReference>
<feature type="repeat" description="ANK" evidence="3">
    <location>
        <begin position="131"/>
        <end position="163"/>
    </location>
</feature>
<evidence type="ECO:0000313" key="4">
    <source>
        <dbReference type="EMBL" id="MFD1710707.1"/>
    </source>
</evidence>
<dbReference type="PROSITE" id="PS50088">
    <property type="entry name" value="ANK_REPEAT"/>
    <property type="match status" value="3"/>
</dbReference>
<feature type="repeat" description="ANK" evidence="3">
    <location>
        <begin position="164"/>
        <end position="196"/>
    </location>
</feature>
<evidence type="ECO:0000256" key="2">
    <source>
        <dbReference type="ARBA" id="ARBA00023043"/>
    </source>
</evidence>
<gene>
    <name evidence="4" type="ORF">ACFSF0_08835</name>
</gene>
<dbReference type="Pfam" id="PF13637">
    <property type="entry name" value="Ank_4"/>
    <property type="match status" value="1"/>
</dbReference>
<name>A0ABW4KS94_9BURK</name>
<dbReference type="InterPro" id="IPR002110">
    <property type="entry name" value="Ankyrin_rpt"/>
</dbReference>
<proteinExistence type="predicted"/>
<evidence type="ECO:0000256" key="1">
    <source>
        <dbReference type="ARBA" id="ARBA00022737"/>
    </source>
</evidence>
<dbReference type="Gene3D" id="1.25.40.20">
    <property type="entry name" value="Ankyrin repeat-containing domain"/>
    <property type="match status" value="1"/>
</dbReference>
<protein>
    <submittedName>
        <fullName evidence="4">Ankyrin repeat domain-containing protein</fullName>
    </submittedName>
</protein>
<dbReference type="PRINTS" id="PR01415">
    <property type="entry name" value="ANKYRIN"/>
</dbReference>
<evidence type="ECO:0000313" key="5">
    <source>
        <dbReference type="Proteomes" id="UP001597304"/>
    </source>
</evidence>
<accession>A0ABW4KS94</accession>
<keyword evidence="2 3" id="KW-0040">ANK repeat</keyword>
<keyword evidence="1" id="KW-0677">Repeat</keyword>
<dbReference type="PROSITE" id="PS50297">
    <property type="entry name" value="ANK_REP_REGION"/>
    <property type="match status" value="3"/>
</dbReference>
<feature type="repeat" description="ANK" evidence="3">
    <location>
        <begin position="98"/>
        <end position="130"/>
    </location>
</feature>
<keyword evidence="5" id="KW-1185">Reference proteome</keyword>
<comment type="caution">
    <text evidence="4">The sequence shown here is derived from an EMBL/GenBank/DDBJ whole genome shotgun (WGS) entry which is preliminary data.</text>
</comment>
<dbReference type="EMBL" id="JBHUEJ010000019">
    <property type="protein sequence ID" value="MFD1710707.1"/>
    <property type="molecule type" value="Genomic_DNA"/>
</dbReference>
<dbReference type="SMART" id="SM00248">
    <property type="entry name" value="ANK"/>
    <property type="match status" value="4"/>
</dbReference>
<organism evidence="4 5">
    <name type="scientific">Ottowia flava</name>
    <dbReference type="NCBI Taxonomy" id="2675430"/>
    <lineage>
        <taxon>Bacteria</taxon>
        <taxon>Pseudomonadati</taxon>
        <taxon>Pseudomonadota</taxon>
        <taxon>Betaproteobacteria</taxon>
        <taxon>Burkholderiales</taxon>
        <taxon>Comamonadaceae</taxon>
        <taxon>Ottowia</taxon>
    </lineage>
</organism>
<evidence type="ECO:0000256" key="3">
    <source>
        <dbReference type="PROSITE-ProRule" id="PRU00023"/>
    </source>
</evidence>
<dbReference type="Pfam" id="PF12796">
    <property type="entry name" value="Ank_2"/>
    <property type="match status" value="1"/>
</dbReference>
<dbReference type="PANTHER" id="PTHR24171:SF9">
    <property type="entry name" value="ANKYRIN REPEAT DOMAIN-CONTAINING PROTEIN 39"/>
    <property type="match status" value="1"/>
</dbReference>